<name>A0AAD7UCD4_9STRA</name>
<dbReference type="PANTHER" id="PTHR45798:SF97">
    <property type="entry name" value="ALCOHOL-SENSITIVE RING FINGER PROTEIN 1"/>
    <property type="match status" value="1"/>
</dbReference>
<evidence type="ECO:0000313" key="8">
    <source>
        <dbReference type="EMBL" id="KAJ8601983.1"/>
    </source>
</evidence>
<evidence type="ECO:0000256" key="5">
    <source>
        <dbReference type="SAM" id="MobiDB-lite"/>
    </source>
</evidence>
<feature type="chain" id="PRO_5042135639" description="RING-type domain-containing protein" evidence="6">
    <location>
        <begin position="18"/>
        <end position="882"/>
    </location>
</feature>
<keyword evidence="2 4" id="KW-0863">Zinc-finger</keyword>
<dbReference type="GO" id="GO:0008270">
    <property type="term" value="F:zinc ion binding"/>
    <property type="evidence" value="ECO:0007669"/>
    <property type="project" value="UniProtKB-KW"/>
</dbReference>
<evidence type="ECO:0000313" key="9">
    <source>
        <dbReference type="Proteomes" id="UP001230188"/>
    </source>
</evidence>
<keyword evidence="9" id="KW-1185">Reference proteome</keyword>
<feature type="region of interest" description="Disordered" evidence="5">
    <location>
        <begin position="839"/>
        <end position="882"/>
    </location>
</feature>
<organism evidence="8 9">
    <name type="scientific">Chrysophaeum taylorii</name>
    <dbReference type="NCBI Taxonomy" id="2483200"/>
    <lineage>
        <taxon>Eukaryota</taxon>
        <taxon>Sar</taxon>
        <taxon>Stramenopiles</taxon>
        <taxon>Ochrophyta</taxon>
        <taxon>Pelagophyceae</taxon>
        <taxon>Pelagomonadales</taxon>
        <taxon>Pelagomonadaceae</taxon>
        <taxon>Chrysophaeum</taxon>
    </lineage>
</organism>
<sequence>MELMVVFLCSVARALVAEETAGVAASLGIRYLVRTEPWNGRTSWAGLVELESLRNVDDTPMAGVEFDFEFPFLAQSRRVGFVNANGAVLFEPTPPCGSHFGWQSEARCDINTSWHALVALFVTDLDPSRSSRSRILAGTDDARFAVRYENASAFGASPGDPTATMGAVLHRDGLVEIVHEAVALVAADTSSGLVGVRLDDNHTVVRDRAASPQNSTRGSARVVVTSAQAKRKGLWGTSVPGAYAGALPRDETRIVACPVPEEWCVAWPSFEEVEEATTTKRTLEVSANFFGCGRELATFGFFCAIVTPLGEVHRSSAATLSRRRENATLRCEFEDEAVLVDAAARAHAVEIRYATPSDDLDGGAGDGGAATETPTERKLVARVDLECAGSVASENKKNSSCASSPYFSRADCAGWRCEREPRFADALGACCEWEEADCFGQCGGAAYPLALAISDDEETRFVETCYCDSSVDCRGTCGGEAVVDSCGVCDGQDAAKDVCGVCFGTARLASQCDDSTDDSTDDPPDAAYDDTMDDEPPVPLPSSSSSGRRTNSLLRSIEDHPWVVVIVALEIIVSIACFRSCTARRSSRFDFERNRLRHNQSSAEGTLGLEPADPELPTLLTQRDLDDLVLTSLSPEDVYYVAHGVSAGGRRNAFAISRDPSRRRFIRPTPLGATLSEVRARVAEAYELAVASLCATPTASARSRDSETKVDDGVDDDSGRICAICLDPLGDARRCVHLPNCNHEFHRDCVYFWLSGHNSCPCCKRRAVERVEAPPVRASSRTLRAPPRTTPSPPHAIEDDRRPRSEDSNEAALAVFELAPRDDTVDDDTTELHVAEYYDRSADRAPSVFEMRTFPSISRQASEPDDASTAPPDDPEDPDDSQ</sequence>
<dbReference type="Pfam" id="PF13639">
    <property type="entry name" value="zf-RING_2"/>
    <property type="match status" value="1"/>
</dbReference>
<feature type="compositionally biased region" description="Basic and acidic residues" evidence="5">
    <location>
        <begin position="796"/>
        <end position="807"/>
    </location>
</feature>
<reference evidence="8" key="1">
    <citation type="submission" date="2023-01" db="EMBL/GenBank/DDBJ databases">
        <title>Metagenome sequencing of chrysophaentin producing Chrysophaeum taylorii.</title>
        <authorList>
            <person name="Davison J."/>
            <person name="Bewley C."/>
        </authorList>
    </citation>
    <scope>NUCLEOTIDE SEQUENCE</scope>
    <source>
        <strain evidence="8">NIES-1699</strain>
    </source>
</reference>
<proteinExistence type="predicted"/>
<keyword evidence="6" id="KW-0732">Signal</keyword>
<dbReference type="PROSITE" id="PS50089">
    <property type="entry name" value="ZF_RING_2"/>
    <property type="match status" value="1"/>
</dbReference>
<dbReference type="InterPro" id="IPR001841">
    <property type="entry name" value="Znf_RING"/>
</dbReference>
<feature type="compositionally biased region" description="Low complexity" evidence="5">
    <location>
        <begin position="541"/>
        <end position="550"/>
    </location>
</feature>
<dbReference type="SMART" id="SM00184">
    <property type="entry name" value="RING"/>
    <property type="match status" value="1"/>
</dbReference>
<dbReference type="SUPFAM" id="SSF57850">
    <property type="entry name" value="RING/U-box"/>
    <property type="match status" value="1"/>
</dbReference>
<feature type="region of interest" description="Disordered" evidence="5">
    <location>
        <begin position="511"/>
        <end position="550"/>
    </location>
</feature>
<evidence type="ECO:0000256" key="4">
    <source>
        <dbReference type="PROSITE-ProRule" id="PRU00175"/>
    </source>
</evidence>
<feature type="compositionally biased region" description="Acidic residues" evidence="5">
    <location>
        <begin position="514"/>
        <end position="536"/>
    </location>
</feature>
<accession>A0AAD7UCD4</accession>
<evidence type="ECO:0000256" key="1">
    <source>
        <dbReference type="ARBA" id="ARBA00022723"/>
    </source>
</evidence>
<feature type="compositionally biased region" description="Acidic residues" evidence="5">
    <location>
        <begin position="873"/>
        <end position="882"/>
    </location>
</feature>
<feature type="signal peptide" evidence="6">
    <location>
        <begin position="1"/>
        <end position="17"/>
    </location>
</feature>
<keyword evidence="1" id="KW-0479">Metal-binding</keyword>
<evidence type="ECO:0000256" key="6">
    <source>
        <dbReference type="SAM" id="SignalP"/>
    </source>
</evidence>
<dbReference type="Proteomes" id="UP001230188">
    <property type="component" value="Unassembled WGS sequence"/>
</dbReference>
<keyword evidence="3" id="KW-0862">Zinc</keyword>
<gene>
    <name evidence="8" type="ORF">CTAYLR_002716</name>
</gene>
<feature type="domain" description="RING-type" evidence="7">
    <location>
        <begin position="722"/>
        <end position="764"/>
    </location>
</feature>
<protein>
    <recommendedName>
        <fullName evidence="7">RING-type domain-containing protein</fullName>
    </recommendedName>
</protein>
<evidence type="ECO:0000259" key="7">
    <source>
        <dbReference type="PROSITE" id="PS50089"/>
    </source>
</evidence>
<dbReference type="InterPro" id="IPR052788">
    <property type="entry name" value="RING-type_E3_ligase_ATL"/>
</dbReference>
<dbReference type="Gene3D" id="3.30.40.10">
    <property type="entry name" value="Zinc/RING finger domain, C3HC4 (zinc finger)"/>
    <property type="match status" value="1"/>
</dbReference>
<dbReference type="EMBL" id="JAQMWT010000391">
    <property type="protein sequence ID" value="KAJ8601983.1"/>
    <property type="molecule type" value="Genomic_DNA"/>
</dbReference>
<dbReference type="InterPro" id="IPR013083">
    <property type="entry name" value="Znf_RING/FYVE/PHD"/>
</dbReference>
<evidence type="ECO:0000256" key="3">
    <source>
        <dbReference type="ARBA" id="ARBA00022833"/>
    </source>
</evidence>
<feature type="region of interest" description="Disordered" evidence="5">
    <location>
        <begin position="774"/>
        <end position="809"/>
    </location>
</feature>
<comment type="caution">
    <text evidence="8">The sequence shown here is derived from an EMBL/GenBank/DDBJ whole genome shotgun (WGS) entry which is preliminary data.</text>
</comment>
<dbReference type="PANTHER" id="PTHR45798">
    <property type="entry name" value="RING-H2 FINGER PROTEIN ATL61-RELATED-RELATED"/>
    <property type="match status" value="1"/>
</dbReference>
<dbReference type="AlphaFoldDB" id="A0AAD7UCD4"/>
<evidence type="ECO:0000256" key="2">
    <source>
        <dbReference type="ARBA" id="ARBA00022771"/>
    </source>
</evidence>